<protein>
    <submittedName>
        <fullName evidence="1">Uncharacterized protein</fullName>
    </submittedName>
</protein>
<accession>A0A6C0C8H9</accession>
<dbReference type="EMBL" id="MN739362">
    <property type="protein sequence ID" value="QHT01036.1"/>
    <property type="molecule type" value="Genomic_DNA"/>
</dbReference>
<name>A0A6C0C8H9_9ZZZZ</name>
<proteinExistence type="predicted"/>
<reference evidence="1" key="1">
    <citation type="journal article" date="2020" name="Nature">
        <title>Giant virus diversity and host interactions through global metagenomics.</title>
        <authorList>
            <person name="Schulz F."/>
            <person name="Roux S."/>
            <person name="Paez-Espino D."/>
            <person name="Jungbluth S."/>
            <person name="Walsh D.A."/>
            <person name="Denef V.J."/>
            <person name="McMahon K.D."/>
            <person name="Konstantinidis K.T."/>
            <person name="Eloe-Fadrosh E.A."/>
            <person name="Kyrpides N.C."/>
            <person name="Woyke T."/>
        </authorList>
    </citation>
    <scope>NUCLEOTIDE SEQUENCE</scope>
    <source>
        <strain evidence="1">GVMAG-M-3300020192-26</strain>
    </source>
</reference>
<dbReference type="AlphaFoldDB" id="A0A6C0C8H9"/>
<sequence>MNYDSIITDEMYDWIDNLDADCKYIDAVRNLYQELMMMVNDVDSPMFNPDMFAHLTADQFVDWVVNVNNQ</sequence>
<evidence type="ECO:0000313" key="1">
    <source>
        <dbReference type="EMBL" id="QHT01036.1"/>
    </source>
</evidence>
<organism evidence="1">
    <name type="scientific">viral metagenome</name>
    <dbReference type="NCBI Taxonomy" id="1070528"/>
    <lineage>
        <taxon>unclassified sequences</taxon>
        <taxon>metagenomes</taxon>
        <taxon>organismal metagenomes</taxon>
    </lineage>
</organism>